<organism evidence="1">
    <name type="scientific">Rhizophora mucronata</name>
    <name type="common">Asiatic mangrove</name>
    <dbReference type="NCBI Taxonomy" id="61149"/>
    <lineage>
        <taxon>Eukaryota</taxon>
        <taxon>Viridiplantae</taxon>
        <taxon>Streptophyta</taxon>
        <taxon>Embryophyta</taxon>
        <taxon>Tracheophyta</taxon>
        <taxon>Spermatophyta</taxon>
        <taxon>Magnoliopsida</taxon>
        <taxon>eudicotyledons</taxon>
        <taxon>Gunneridae</taxon>
        <taxon>Pentapetalae</taxon>
        <taxon>rosids</taxon>
        <taxon>fabids</taxon>
        <taxon>Malpighiales</taxon>
        <taxon>Rhizophoraceae</taxon>
        <taxon>Rhizophora</taxon>
    </lineage>
</organism>
<sequence>MHLNPLSQHIP</sequence>
<proteinExistence type="predicted"/>
<protein>
    <submittedName>
        <fullName evidence="1">Uncharacterized protein</fullName>
    </submittedName>
</protein>
<accession>A0A2P2N9M0</accession>
<name>A0A2P2N9M0_RHIMU</name>
<reference evidence="1" key="1">
    <citation type="submission" date="2018-02" db="EMBL/GenBank/DDBJ databases">
        <title>Rhizophora mucronata_Transcriptome.</title>
        <authorList>
            <person name="Meera S.P."/>
            <person name="Sreeshan A."/>
            <person name="Augustine A."/>
        </authorList>
    </citation>
    <scope>NUCLEOTIDE SEQUENCE</scope>
    <source>
        <tissue evidence="1">Leaf</tissue>
    </source>
</reference>
<evidence type="ECO:0000313" key="1">
    <source>
        <dbReference type="EMBL" id="MBX39178.1"/>
    </source>
</evidence>
<dbReference type="EMBL" id="GGEC01058694">
    <property type="protein sequence ID" value="MBX39178.1"/>
    <property type="molecule type" value="Transcribed_RNA"/>
</dbReference>